<dbReference type="OrthoDB" id="561165at2"/>
<dbReference type="Gene3D" id="3.90.550.10">
    <property type="entry name" value="Spore Coat Polysaccharide Biosynthesis Protein SpsA, Chain A"/>
    <property type="match status" value="1"/>
</dbReference>
<gene>
    <name evidence="1" type="ORF">DES32_2749</name>
</gene>
<reference evidence="1 2" key="1">
    <citation type="submission" date="2018-08" db="EMBL/GenBank/DDBJ databases">
        <title>Genomic Encyclopedia of Type Strains, Phase IV (KMG-IV): sequencing the most valuable type-strain genomes for metagenomic binning, comparative biology and taxonomic classification.</title>
        <authorList>
            <person name="Goeker M."/>
        </authorList>
    </citation>
    <scope>NUCLEOTIDE SEQUENCE [LARGE SCALE GENOMIC DNA]</scope>
    <source>
        <strain evidence="1 2">BW863</strain>
    </source>
</reference>
<comment type="caution">
    <text evidence="1">The sequence shown here is derived from an EMBL/GenBank/DDBJ whole genome shotgun (WGS) entry which is preliminary data.</text>
</comment>
<dbReference type="Proteomes" id="UP000256900">
    <property type="component" value="Unassembled WGS sequence"/>
</dbReference>
<dbReference type="InterPro" id="IPR029044">
    <property type="entry name" value="Nucleotide-diphossugar_trans"/>
</dbReference>
<sequence>MTTPYRPLLFIATPCFGGLVSQHYMQSVISLIQFAGQTGFDAMLALLGHDSLITRSRNTLLTQFLNSPATHILFIDADICFDPQQVYDMLAFDQDFVAGMYPLKVIDWSAAAMRRLTTGETLQSAPLLYVGTPCTGNEIERQGRFATGIYCGGGFMMLKRQTIEKMIAAYPEARYAGVHAYSNAKGGESYALFECAIDPETKTYVSEDFGFCQKWRDIGGKIWLDTEGKLTHIGAYNFVGQPQTRFQAAS</sequence>
<organism evidence="1 2">
    <name type="scientific">Methylovirgula ligni</name>
    <dbReference type="NCBI Taxonomy" id="569860"/>
    <lineage>
        <taxon>Bacteria</taxon>
        <taxon>Pseudomonadati</taxon>
        <taxon>Pseudomonadota</taxon>
        <taxon>Alphaproteobacteria</taxon>
        <taxon>Hyphomicrobiales</taxon>
        <taxon>Beijerinckiaceae</taxon>
        <taxon>Methylovirgula</taxon>
    </lineage>
</organism>
<protein>
    <submittedName>
        <fullName evidence="1">Uncharacterized protein</fullName>
    </submittedName>
</protein>
<dbReference type="RefSeq" id="WP_115837265.1">
    <property type="nucleotide sequence ID" value="NZ_CP025086.1"/>
</dbReference>
<accession>A0A3D9Z0B9</accession>
<dbReference type="SUPFAM" id="SSF53448">
    <property type="entry name" value="Nucleotide-diphospho-sugar transferases"/>
    <property type="match status" value="1"/>
</dbReference>
<dbReference type="EMBL" id="QUMO01000004">
    <property type="protein sequence ID" value="REF84639.1"/>
    <property type="molecule type" value="Genomic_DNA"/>
</dbReference>
<keyword evidence="2" id="KW-1185">Reference proteome</keyword>
<name>A0A3D9Z0B9_9HYPH</name>
<evidence type="ECO:0000313" key="1">
    <source>
        <dbReference type="EMBL" id="REF84639.1"/>
    </source>
</evidence>
<evidence type="ECO:0000313" key="2">
    <source>
        <dbReference type="Proteomes" id="UP000256900"/>
    </source>
</evidence>
<proteinExistence type="predicted"/>
<dbReference type="AlphaFoldDB" id="A0A3D9Z0B9"/>